<evidence type="ECO:0000313" key="1">
    <source>
        <dbReference type="Proteomes" id="UP000887580"/>
    </source>
</evidence>
<proteinExistence type="predicted"/>
<dbReference type="WBParaSite" id="PS1159_v2.g19929.t1">
    <property type="protein sequence ID" value="PS1159_v2.g19929.t1"/>
    <property type="gene ID" value="PS1159_v2.g19929"/>
</dbReference>
<organism evidence="1 2">
    <name type="scientific">Panagrolaimus sp. PS1159</name>
    <dbReference type="NCBI Taxonomy" id="55785"/>
    <lineage>
        <taxon>Eukaryota</taxon>
        <taxon>Metazoa</taxon>
        <taxon>Ecdysozoa</taxon>
        <taxon>Nematoda</taxon>
        <taxon>Chromadorea</taxon>
        <taxon>Rhabditida</taxon>
        <taxon>Tylenchina</taxon>
        <taxon>Panagrolaimomorpha</taxon>
        <taxon>Panagrolaimoidea</taxon>
        <taxon>Panagrolaimidae</taxon>
        <taxon>Panagrolaimus</taxon>
    </lineage>
</organism>
<protein>
    <submittedName>
        <fullName evidence="2">Uncharacterized protein</fullName>
    </submittedName>
</protein>
<dbReference type="Proteomes" id="UP000887580">
    <property type="component" value="Unplaced"/>
</dbReference>
<reference evidence="2" key="1">
    <citation type="submission" date="2022-11" db="UniProtKB">
        <authorList>
            <consortium name="WormBaseParasite"/>
        </authorList>
    </citation>
    <scope>IDENTIFICATION</scope>
</reference>
<accession>A0AC35FSD2</accession>
<evidence type="ECO:0000313" key="2">
    <source>
        <dbReference type="WBParaSite" id="PS1159_v2.g19929.t1"/>
    </source>
</evidence>
<name>A0AC35FSD2_9BILA</name>
<sequence length="342" mass="39056">MEEEAAFALAYNGHQQYRMGCIPLFLKPHMWFFSTIELVLSLFGLIFNCAVTVAIYYSIPLSIIQRRSLATLAVNYACISGLHLSRNIFYLVAFHYPCITIVTTINCKLQEFPLVFLYIHGSVLPIILAIQAFLKHKKNHSIISWTNACTIQQTSILILCVFLSLLFTAFDEDKSHEELLQCTIVMALKDKDMTFWLITTLIFGHAAALILIQIVVFCFHKPITFRTFFNQSLRDYFVIESLSWEILLLLTGVFAVYEFVALELCEKCLTMALEITFIIMPLCICCGNPLLIILFILPVKNAAVRLCPKLSNFLPEYQLPTPQLPTPELQPIRQNPTIKLPM</sequence>